<reference evidence="3 4" key="1">
    <citation type="journal article" date="2014" name="World J. Microbiol. Biotechnol.">
        <title>Biodiversity and physiological characteristics of Antarctic and Arctic lichens-associated bacteria.</title>
        <authorList>
            <person name="Lee Y.M."/>
            <person name="Kim E.H."/>
            <person name="Lee H.K."/>
            <person name="Hong S.G."/>
        </authorList>
    </citation>
    <scope>NUCLEOTIDE SEQUENCE [LARGE SCALE GENOMIC DNA]</scope>
    <source>
        <strain evidence="3 4">PAMC 26569</strain>
    </source>
</reference>
<dbReference type="Gene3D" id="3.90.660.10">
    <property type="match status" value="1"/>
</dbReference>
<dbReference type="InterPro" id="IPR002937">
    <property type="entry name" value="Amino_oxidase"/>
</dbReference>
<dbReference type="SUPFAM" id="SSF51905">
    <property type="entry name" value="FAD/NAD(P)-binding domain"/>
    <property type="match status" value="1"/>
</dbReference>
<dbReference type="KEGG" id="lck:HN018_02980"/>
<evidence type="ECO:0000259" key="2">
    <source>
        <dbReference type="Pfam" id="PF01593"/>
    </source>
</evidence>
<dbReference type="PROSITE" id="PS51257">
    <property type="entry name" value="PROKAR_LIPOPROTEIN"/>
    <property type="match status" value="1"/>
</dbReference>
<proteinExistence type="predicted"/>
<dbReference type="PRINTS" id="PR00419">
    <property type="entry name" value="ADXRDTASE"/>
</dbReference>
<evidence type="ECO:0000313" key="3">
    <source>
        <dbReference type="EMBL" id="QKE89150.1"/>
    </source>
</evidence>
<dbReference type="GO" id="GO:0016491">
    <property type="term" value="F:oxidoreductase activity"/>
    <property type="evidence" value="ECO:0007669"/>
    <property type="project" value="InterPro"/>
</dbReference>
<dbReference type="Pfam" id="PF13450">
    <property type="entry name" value="NAD_binding_8"/>
    <property type="match status" value="1"/>
</dbReference>
<evidence type="ECO:0000313" key="4">
    <source>
        <dbReference type="Proteomes" id="UP000500767"/>
    </source>
</evidence>
<dbReference type="AlphaFoldDB" id="A0A6M8HLD6"/>
<feature type="domain" description="Amine oxidase" evidence="2">
    <location>
        <begin position="91"/>
        <end position="316"/>
    </location>
</feature>
<dbReference type="Gene3D" id="3.50.50.60">
    <property type="entry name" value="FAD/NAD(P)-binding domain"/>
    <property type="match status" value="1"/>
</dbReference>
<feature type="region of interest" description="Disordered" evidence="1">
    <location>
        <begin position="29"/>
        <end position="48"/>
    </location>
</feature>
<accession>A0A6M8HLD6</accession>
<dbReference type="Proteomes" id="UP000500767">
    <property type="component" value="Chromosome"/>
</dbReference>
<dbReference type="RefSeq" id="WP_171836449.1">
    <property type="nucleotide sequence ID" value="NZ_CP053708.1"/>
</dbReference>
<name>A0A6M8HLD6_9PROT</name>
<dbReference type="PANTHER" id="PTHR16128">
    <property type="entry name" value="FAD/NAD(P)-BINDING OXIDOREDUCTASE FAMILY PROTEIN"/>
    <property type="match status" value="1"/>
</dbReference>
<dbReference type="Pfam" id="PF01593">
    <property type="entry name" value="Amino_oxidase"/>
    <property type="match status" value="1"/>
</dbReference>
<protein>
    <submittedName>
        <fullName evidence="3">FAD-dependent oxidoreductase</fullName>
    </submittedName>
</protein>
<sequence>MRIAVIGAGIAGLACADELRRHDHPVTVFDKGRGPGGRMSTRRLDTPSGQAGFDHGAQYFTARDPAFLAQVEQWETLGLVASWPAAGPDAWTGAPSMNAPARHLAASLDVRLGARIETMSRRRQERGGAAAWHLQVEQQSAQGPFDAVVVAIPSEQAATLLAAWDDDFAALARATPSRPCWTVVAAFAERLPVATDLLQHLRPIQWAARNSAKPGRSPPESWVIQADPDWSDAHLEEAPETILADLLAAFSTVAGIRLPPPLVARAHRWRYARSGSAGVAMLWNDALRLGVCGDWLLGARVECAWLSGTRLAAAILDGAGRPTNMAEPT</sequence>
<dbReference type="PANTHER" id="PTHR16128:SF5">
    <property type="entry name" value="FAD_NAD(P)-BINDING OXIDOREDUCTASE FAMILY PROTEIN"/>
    <property type="match status" value="1"/>
</dbReference>
<keyword evidence="4" id="KW-1185">Reference proteome</keyword>
<evidence type="ECO:0000256" key="1">
    <source>
        <dbReference type="SAM" id="MobiDB-lite"/>
    </source>
</evidence>
<dbReference type="InterPro" id="IPR036188">
    <property type="entry name" value="FAD/NAD-bd_sf"/>
</dbReference>
<dbReference type="EMBL" id="CP053708">
    <property type="protein sequence ID" value="QKE89150.1"/>
    <property type="molecule type" value="Genomic_DNA"/>
</dbReference>
<gene>
    <name evidence="3" type="ORF">HN018_02980</name>
</gene>
<organism evidence="3 4">
    <name type="scientific">Lichenicola cladoniae</name>
    <dbReference type="NCBI Taxonomy" id="1484109"/>
    <lineage>
        <taxon>Bacteria</taxon>
        <taxon>Pseudomonadati</taxon>
        <taxon>Pseudomonadota</taxon>
        <taxon>Alphaproteobacteria</taxon>
        <taxon>Acetobacterales</taxon>
        <taxon>Acetobacteraceae</taxon>
        <taxon>Lichenicola</taxon>
    </lineage>
</organism>